<evidence type="ECO:0000256" key="5">
    <source>
        <dbReference type="ARBA" id="ARBA00022618"/>
    </source>
</evidence>
<evidence type="ECO:0000256" key="11">
    <source>
        <dbReference type="ARBA" id="ARBA00023306"/>
    </source>
</evidence>
<dbReference type="GO" id="GO:0005737">
    <property type="term" value="C:cytoplasm"/>
    <property type="evidence" value="ECO:0007669"/>
    <property type="project" value="UniProtKB-SubCell"/>
</dbReference>
<dbReference type="Ensembl" id="ENSMODT00000016147.6">
    <property type="protein sequence ID" value="ENSMODP00000015855.5"/>
    <property type="gene ID" value="ENSMODG00000012671.6"/>
</dbReference>
<evidence type="ECO:0000256" key="12">
    <source>
        <dbReference type="SAM" id="MobiDB-lite"/>
    </source>
</evidence>
<dbReference type="Gene3D" id="1.20.5.190">
    <property type="match status" value="24"/>
</dbReference>
<dbReference type="PROSITE" id="PS50021">
    <property type="entry name" value="CH"/>
    <property type="match status" value="2"/>
</dbReference>
<dbReference type="GeneID" id="100026570"/>
<evidence type="ECO:0000256" key="8">
    <source>
        <dbReference type="ARBA" id="ARBA00022860"/>
    </source>
</evidence>
<keyword evidence="10" id="KW-0539">Nucleus</keyword>
<evidence type="ECO:0000313" key="15">
    <source>
        <dbReference type="Proteomes" id="UP000002280"/>
    </source>
</evidence>
<dbReference type="SUPFAM" id="SSF48371">
    <property type="entry name" value="ARM repeat"/>
    <property type="match status" value="1"/>
</dbReference>
<sequence>MAAGPQGQDATKSRWARGPGPGPPRGQQTSRGTEVSGSPVLLRLSHFSRPPFLCFGDVRVGVSRTLPLILDNPNEEVVDVRVARLPKADQGFSVSPQSCILQPKERIFVSVTWTPFNEGRVREMVTFLVNDVLKHQAILLGNAEQPKKKKRSLWDTLKKKDISSSSRLSKRRSNIKNVNNAFDLPQKSDKLRSPLQACENLVALEDCPLMGSESLNTKDNQLPVSPISPDFKKSPNEIGTPLSVRRSTTYTLLHAPENRELLKGAQDASLLKDFHLVEEVISKNMYNTVTKSVQGSNVKDHLDFSNIRLPIFSPEHSSSLHLPNQRTFLSPDSFVSDNYLANKDLESMPILSPDQFMKDDSKDTHFESQKIYEIHKPFFQRTILIPDSFVSNSYELHEDLEPVSIDPILSPDQFMKNNIAELHTSQQFAQLSLANENSPLVDSTLNWKNNKMLQFVTEDQAFPNVIPKETKLVEIKLHYSSPSNENHCKVSAVQKNPCNFKEQCKRRPILSATVTKSKPKCSERKRTGMNNPKSRRCLNNAVTDCENTEMLHAYLPNICPVVNESKSCKDKANTVSFGSTFGGYKRKSEENLEDINVMDSANEHMEVRETKRIHFSCAKSKALTVVKTKKAIVRSPASKHVSVCGKQNRKKKTDSLAYSTSGPVINRMNKPVVPVAQSHLTFIKPLKTVIPRHPLPFAARNMFYDERWKEKQEQGFTWWLNFILTPDDLTVKANISQVNAVTLLLGMENHYKISVPRAPTKDEMSLRTYTARCRLNRLRRKACRLFTSEKMVKAIKKLEVEIEARRLLVRKDKHLWKDVGERQKILNWLLSYNPLWLRIGLETVYGELISLENNSDVAGLAIFILNRLLWNPDIAAEYRHPTVPHLYGDGHEEALSRFTLKKLLLLVCFLDHAKLSRLIDHDPCLFCKDAEFKASKEILLAFSRDFLSGEGDLSRHLGFLGLPVSHIQTPLDEFEFAVTNLAVDLKCGIRLVRAMELLTKNWNLSKKLRIPAISRLQKIHNVDIVLQVLKERGVSLNDEQGNTIQSKDIVDSHRERTLALLWKIVLTFQVDILLNLDQLKEEIVFLKHSLNIKRKMTALSSYPNGLTYVKKRMRSSFSLEHHNENVKLLMDWVNAVCAFYSNKVENFTVSFSDGRVLCYLIHHYHPCYLPFEGILQRTTQTVEHAKTDSVALNSSSESDGSGLDICFGAFDHENSGLYTELLDNEKKNFQLVSSAVRNLGGIPAMVHHADMSNTIPDERVVITYLSFLCARLLDLRKETRAARVIQTTWRKYKIRANLKLYQEKDKAARVIQTAITNFLARRKVKKLFNATVIIQKHWRRYLAQRKTLILRKAKLEKIQNKSAVVIQAFWRRYSIRKRFLKLKHYTTILQARIRMLAAIAAFRQHRWAAVTIQRHWRAYLRRKEDQQKYKVLKCSSLIIQSAFRRWKRHKIELQTKAIIVLQRTFRKWKVRKLAKEEKAAIMIQSWYRMQKQMKKYTHFKLSIIVIQSRFRCLQAKKLYTKKKKSILTIQKYYRAYQKGRTERTHYLQKRNAVIQLQAAFRGMKARHLCREIRAACVIQSYYRAYIMKKKFLRMKHAIIILQAFIKMKQERRKYLTLRKSAVCIQWWYRSRRYATKCRNEYQLLRESCIKLQAVVRGHLVRKQLRSQRKAVTLLQSYFRMRKEQQHYLQIYRATVCIQNHYRAYKIQIYEREKFLEIKKAVVCLQAAYRGYKTRKLFKQISAAALKIQTAFRGYTKRLKYQAVLQSSIKIQRWYRAHKTGYVVRINFLKIRAAVIFLQSVYRGWKVRKWLQRECNAAVIIQCAFRRVKAQKKFRLMKNAAPTIQQRYRAKILEKKWQKEYTDLYHAALRLQAAWRGRAVRRQIKRQNQSAVIIQSYFRMYIYQKKWKTVKTAALQIQSYYKAYKSRKQKYSLYLKRKTATIILQSAYRGMRVRKQMKELHKAAITIQAKYKSYSSRKKYLALRDAAITTQRRYRALAKANHQHWEYLVLRNTTIKMQAVYRGVRVRRQIQHMNKAATYIKAVFKMHQLRAKYRAMRRAAIIIQVRYRAYCQGKVQRKNYLIILQSTITLQAAFRGTRVRQKLQKMKVIPSDYQKYTQQKHLDELCKLTKLLQQQQHCTVKERDISLCKYSILRHSVVRIQAAFRGMKTRQHLKGTHLAATLIQRKFRARVIRKRYLSLKKATILIQQKYRATVCAKRELQQYLCLRKAVIVLQSHYRRFMVKKKIQEMHQAATIIQIAFRRHRADVSYQAMKHTCIVSQQHSFVYREQKLQMEDYPKQQNSVVVNQAAYRRMKAYQLLQKKHNAAVIIQSSYRMYKQYCYYQDIQWASKVIQRRYRVYKERKKTLQHCFIMKKETACSQATLGTAKERQEYQTPFGGQNNFKVHHNNLSFRAATVLLRRNRTLIKTCVPTERLTYMQPFYKGIKPQRNYLHMHQAATLIQATFRMHKARVSYQTMRTAAVVIQTYYRSYSKTKIERYTFLTKRKYILTIQAAFRGMKARQEFKNMLEREMAAIIIQSAFHHYRTKIQFKGSQNASAVFQGRQINPQRRAERTTYYTFHKMIARKLVKQDDDSQEIQALFWMAMYQGEFVRQRRSAVILQAYLRKWQVRTPSILYRKSALSLQDHYRTYLFLEYQRKIYLRTQSSIIKIQASVKGFIQWQKFQKIKNSTIKIQATWRGYKARQFLCKMRAAQKIQASFRCYKVRKDYLAMKKAIRVIQNVLYTKLQRTWFLNLRLSTITLQRKWRATLETKKAREHFLLMREATIKIQSVYRGYCVRNQMVKSHKAACLIQAVYRGYKRRQNFLQIKAASVIIQRHFQARKAGMCERLKYLRMKKAIIMLQALVRGWLVRKKNCFQARVQQKIPIQNCPNIKGQQTAQECWIQRNRAATVIQRATRNFLFHRREEKLKNRISKIQALWRGYSWRKKNDFSEIKAIRLSLQEANRKSQEENKLYKRTALAIHYLLKYKHLSYILEALKHLEVATRLSPLCCENIAQSGAIAKIFVLILSCNRSIPCMEVITYAVQVLLNVAKYEKTAPAVYGEDNCIDTLLELLQTYREKAGDKVADKGGSIFTKTCCLLAILLKTSRRASDIRSRPKVVNRICSLYKLTARKHKMCTERIITKQKMNATNGHFFIPPTPVRTKIVSRLKPDWVLRKDNMQEIVNPLQAIQMVMDTLGIPY</sequence>
<reference evidence="14 15" key="1">
    <citation type="journal article" date="2007" name="Nature">
        <title>Genome of the marsupial Monodelphis domestica reveals innovation in non-coding sequences.</title>
        <authorList>
            <person name="Mikkelsen T.S."/>
            <person name="Wakefield M.J."/>
            <person name="Aken B."/>
            <person name="Amemiya C.T."/>
            <person name="Chang J.L."/>
            <person name="Duke S."/>
            <person name="Garber M."/>
            <person name="Gentles A.J."/>
            <person name="Goodstadt L."/>
            <person name="Heger A."/>
            <person name="Jurka J."/>
            <person name="Kamal M."/>
            <person name="Mauceli E."/>
            <person name="Searle S.M."/>
            <person name="Sharpe T."/>
            <person name="Baker M.L."/>
            <person name="Batzer M.A."/>
            <person name="Benos P.V."/>
            <person name="Belov K."/>
            <person name="Clamp M."/>
            <person name="Cook A."/>
            <person name="Cuff J."/>
            <person name="Das R."/>
            <person name="Davidow L."/>
            <person name="Deakin J.E."/>
            <person name="Fazzari M.J."/>
            <person name="Glass J.L."/>
            <person name="Grabherr M."/>
            <person name="Greally J.M."/>
            <person name="Gu W."/>
            <person name="Hore T.A."/>
            <person name="Huttley G.A."/>
            <person name="Kleber M."/>
            <person name="Jirtle R.L."/>
            <person name="Koina E."/>
            <person name="Lee J.T."/>
            <person name="Mahony S."/>
            <person name="Marra M.A."/>
            <person name="Miller R.D."/>
            <person name="Nicholls R.D."/>
            <person name="Oda M."/>
            <person name="Papenfuss A.T."/>
            <person name="Parra Z.E."/>
            <person name="Pollock D.D."/>
            <person name="Ray D.A."/>
            <person name="Schein J.E."/>
            <person name="Speed T.P."/>
            <person name="Thompson K."/>
            <person name="VandeBerg J.L."/>
            <person name="Wade C.M."/>
            <person name="Walker J.A."/>
            <person name="Waters P.D."/>
            <person name="Webber C."/>
            <person name="Weidman J.R."/>
            <person name="Xie X."/>
            <person name="Zody M.C."/>
            <person name="Baldwin J."/>
            <person name="Abdouelleil A."/>
            <person name="Abdulkadir J."/>
            <person name="Abebe A."/>
            <person name="Abera B."/>
            <person name="Abreu J."/>
            <person name="Acer S.C."/>
            <person name="Aftuck L."/>
            <person name="Alexander A."/>
            <person name="An P."/>
            <person name="Anderson E."/>
            <person name="Anderson S."/>
            <person name="Arachi H."/>
            <person name="Azer M."/>
            <person name="Bachantsang P."/>
            <person name="Barry A."/>
            <person name="Bayul T."/>
            <person name="Berlin A."/>
            <person name="Bessette D."/>
            <person name="Bloom T."/>
            <person name="Bloom T."/>
            <person name="Boguslavskiy L."/>
            <person name="Bonnet C."/>
            <person name="Boukhgalter B."/>
            <person name="Bourzgui I."/>
            <person name="Brown A."/>
            <person name="Cahill P."/>
            <person name="Channer S."/>
            <person name="Cheshatsang Y."/>
            <person name="Chuda L."/>
            <person name="Citroen M."/>
            <person name="Collymore A."/>
            <person name="Cooke P."/>
            <person name="Costello M."/>
            <person name="D'Aco K."/>
            <person name="Daza R."/>
            <person name="De Haan G."/>
            <person name="DeGray S."/>
            <person name="DeMaso C."/>
            <person name="Dhargay N."/>
            <person name="Dooley K."/>
            <person name="Dooley E."/>
            <person name="Doricent M."/>
            <person name="Dorje P."/>
            <person name="Dorjee K."/>
            <person name="Dupes A."/>
            <person name="Elong R."/>
            <person name="Falk J."/>
            <person name="Farina A."/>
            <person name="Faro S."/>
            <person name="Ferguson D."/>
            <person name="Fisher S."/>
            <person name="Foley C.D."/>
            <person name="Franke A."/>
            <person name="Friedrich D."/>
            <person name="Gadbois L."/>
            <person name="Gearin G."/>
            <person name="Gearin C.R."/>
            <person name="Giannoukos G."/>
            <person name="Goode T."/>
            <person name="Graham J."/>
            <person name="Grandbois E."/>
            <person name="Grewal S."/>
            <person name="Gyaltsen K."/>
            <person name="Hafez N."/>
            <person name="Hagos B."/>
            <person name="Hall J."/>
            <person name="Henson C."/>
            <person name="Hollinger A."/>
            <person name="Honan T."/>
            <person name="Huard M.D."/>
            <person name="Hughes L."/>
            <person name="Hurhula B."/>
            <person name="Husby M.E."/>
            <person name="Kamat A."/>
            <person name="Kanga B."/>
            <person name="Kashin S."/>
            <person name="Khazanovich D."/>
            <person name="Kisner P."/>
            <person name="Lance K."/>
            <person name="Lara M."/>
            <person name="Lee W."/>
            <person name="Lennon N."/>
            <person name="Letendre F."/>
            <person name="LeVine R."/>
            <person name="Lipovsky A."/>
            <person name="Liu X."/>
            <person name="Liu J."/>
            <person name="Liu S."/>
            <person name="Lokyitsang T."/>
            <person name="Lokyitsang Y."/>
            <person name="Lubonja R."/>
            <person name="Lui A."/>
            <person name="MacDonald P."/>
            <person name="Magnisalis V."/>
            <person name="Maru K."/>
            <person name="Matthews C."/>
            <person name="McCusker W."/>
            <person name="McDonough S."/>
            <person name="Mehta T."/>
            <person name="Meldrim J."/>
            <person name="Meneus L."/>
            <person name="Mihai O."/>
            <person name="Mihalev A."/>
            <person name="Mihova T."/>
            <person name="Mittelman R."/>
            <person name="Mlenga V."/>
            <person name="Montmayeur A."/>
            <person name="Mulrain L."/>
            <person name="Navidi A."/>
            <person name="Naylor J."/>
            <person name="Negash T."/>
            <person name="Nguyen T."/>
            <person name="Nguyen N."/>
            <person name="Nicol R."/>
            <person name="Norbu C."/>
            <person name="Norbu N."/>
            <person name="Novod N."/>
            <person name="O'Neill B."/>
            <person name="Osman S."/>
            <person name="Markiewicz E."/>
            <person name="Oyono O.L."/>
            <person name="Patti C."/>
            <person name="Phunkhang P."/>
            <person name="Pierre F."/>
            <person name="Priest M."/>
            <person name="Raghuraman S."/>
            <person name="Rege F."/>
            <person name="Reyes R."/>
            <person name="Rise C."/>
            <person name="Rogov P."/>
            <person name="Ross K."/>
            <person name="Ryan E."/>
            <person name="Settipalli S."/>
            <person name="Shea T."/>
            <person name="Sherpa N."/>
            <person name="Shi L."/>
            <person name="Shih D."/>
            <person name="Sparrow T."/>
            <person name="Spaulding J."/>
            <person name="Stalker J."/>
            <person name="Stange-Thomann N."/>
            <person name="Stavropoulos S."/>
            <person name="Stone C."/>
            <person name="Strader C."/>
            <person name="Tesfaye S."/>
            <person name="Thomson T."/>
            <person name="Thoulutsang Y."/>
            <person name="Thoulutsang D."/>
            <person name="Topham K."/>
            <person name="Topping I."/>
            <person name="Tsamla T."/>
            <person name="Vassiliev H."/>
            <person name="Vo A."/>
            <person name="Wangchuk T."/>
            <person name="Wangdi T."/>
            <person name="Weiand M."/>
            <person name="Wilkinson J."/>
            <person name="Wilson A."/>
            <person name="Yadav S."/>
            <person name="Young G."/>
            <person name="Yu Q."/>
            <person name="Zembek L."/>
            <person name="Zhong D."/>
            <person name="Zimmer A."/>
            <person name="Zwirko Z."/>
            <person name="Jaffe D.B."/>
            <person name="Alvarez P."/>
            <person name="Brockman W."/>
            <person name="Butler J."/>
            <person name="Chin C."/>
            <person name="Gnerre S."/>
            <person name="MacCallum I."/>
            <person name="Graves J.A."/>
            <person name="Ponting C.P."/>
            <person name="Breen M."/>
            <person name="Samollow P.B."/>
            <person name="Lander E.S."/>
            <person name="Lindblad-Toh K."/>
        </authorList>
    </citation>
    <scope>NUCLEOTIDE SEQUENCE [LARGE SCALE GENOMIC DNA]</scope>
</reference>
<dbReference type="Bgee" id="ENSMODG00000012671">
    <property type="expression patterns" value="Expressed in hindlimb bud and 12 other cell types or tissues"/>
</dbReference>
<evidence type="ECO:0000259" key="13">
    <source>
        <dbReference type="PROSITE" id="PS50021"/>
    </source>
</evidence>
<dbReference type="GO" id="GO:0036449">
    <property type="term" value="C:microtubule minus-end"/>
    <property type="evidence" value="ECO:0007669"/>
    <property type="project" value="Ensembl"/>
</dbReference>
<evidence type="ECO:0000313" key="14">
    <source>
        <dbReference type="Ensembl" id="ENSMODP00000015855.5"/>
    </source>
</evidence>
<reference evidence="14" key="2">
    <citation type="submission" date="2025-08" db="UniProtKB">
        <authorList>
            <consortium name="Ensembl"/>
        </authorList>
    </citation>
    <scope>IDENTIFICATION</scope>
</reference>
<dbReference type="InterPro" id="IPR027417">
    <property type="entry name" value="P-loop_NTPase"/>
</dbReference>
<dbReference type="SMART" id="SM00033">
    <property type="entry name" value="CH"/>
    <property type="match status" value="2"/>
</dbReference>
<dbReference type="SUPFAM" id="SSF47576">
    <property type="entry name" value="Calponin-homology domain, CH-domain"/>
    <property type="match status" value="1"/>
</dbReference>
<keyword evidence="4" id="KW-0597">Phosphoprotein</keyword>
<dbReference type="KEGG" id="mdo:100026570"/>
<dbReference type="SUPFAM" id="SSF52540">
    <property type="entry name" value="P-loop containing nucleoside triphosphate hydrolases"/>
    <property type="match status" value="13"/>
</dbReference>
<dbReference type="InterPro" id="IPR001715">
    <property type="entry name" value="CH_dom"/>
</dbReference>
<dbReference type="Pfam" id="PF00307">
    <property type="entry name" value="CH"/>
    <property type="match status" value="1"/>
</dbReference>
<dbReference type="SMART" id="SM00015">
    <property type="entry name" value="IQ"/>
    <property type="match status" value="51"/>
</dbReference>
<comment type="subcellular location">
    <subcellularLocation>
        <location evidence="2">Cytoplasm</location>
    </subcellularLocation>
    <subcellularLocation>
        <location evidence="1">Nucleus</location>
    </subcellularLocation>
</comment>
<feature type="domain" description="Calponin-homology (CH)" evidence="13">
    <location>
        <begin position="933"/>
        <end position="1069"/>
    </location>
</feature>
<feature type="region of interest" description="Disordered" evidence="12">
    <location>
        <begin position="216"/>
        <end position="240"/>
    </location>
</feature>
<keyword evidence="3" id="KW-0963">Cytoplasm</keyword>
<dbReference type="eggNOG" id="KOG0165">
    <property type="taxonomic scope" value="Eukaryota"/>
</dbReference>
<dbReference type="InterPro" id="IPR031549">
    <property type="entry name" value="ASH"/>
</dbReference>
<dbReference type="FunCoup" id="F6VH23">
    <property type="interactions" value="309"/>
</dbReference>
<evidence type="ECO:0000256" key="1">
    <source>
        <dbReference type="ARBA" id="ARBA00004123"/>
    </source>
</evidence>
<gene>
    <name evidence="14" type="primary">ASPM</name>
</gene>
<evidence type="ECO:0000256" key="6">
    <source>
        <dbReference type="ARBA" id="ARBA00022737"/>
    </source>
</evidence>
<dbReference type="InterPro" id="IPR000048">
    <property type="entry name" value="IQ_motif_EF-hand-BS"/>
</dbReference>
<dbReference type="Proteomes" id="UP000002280">
    <property type="component" value="Chromosome 2"/>
</dbReference>
<evidence type="ECO:0000256" key="2">
    <source>
        <dbReference type="ARBA" id="ARBA00004496"/>
    </source>
</evidence>
<evidence type="ECO:0000256" key="4">
    <source>
        <dbReference type="ARBA" id="ARBA00022553"/>
    </source>
</evidence>
<dbReference type="GO" id="GO:0097431">
    <property type="term" value="C:mitotic spindle pole"/>
    <property type="evidence" value="ECO:0007669"/>
    <property type="project" value="Ensembl"/>
</dbReference>
<dbReference type="PANTHER" id="PTHR22706:SF1">
    <property type="entry name" value="ASSEMBLY FACTOR FOR SPINDLE MICROTUBULES"/>
    <property type="match status" value="1"/>
</dbReference>
<dbReference type="CTD" id="259266"/>
<protein>
    <submittedName>
        <fullName evidence="14">Assembly factor for spindle microtubules</fullName>
    </submittedName>
</protein>
<evidence type="ECO:0000256" key="10">
    <source>
        <dbReference type="ARBA" id="ARBA00023242"/>
    </source>
</evidence>
<accession>F6VH23</accession>
<dbReference type="FunFam" id="1.20.5.190:FF:000010">
    <property type="entry name" value="Abnormal spindle-like microcephaly-associated protein homolog"/>
    <property type="match status" value="1"/>
</dbReference>
<keyword evidence="8" id="KW-0112">Calmodulin-binding</keyword>
<evidence type="ECO:0000256" key="7">
    <source>
        <dbReference type="ARBA" id="ARBA00022776"/>
    </source>
</evidence>
<evidence type="ECO:0000256" key="9">
    <source>
        <dbReference type="ARBA" id="ARBA00023054"/>
    </source>
</evidence>
<dbReference type="GO" id="GO:0051653">
    <property type="term" value="P:spindle localization"/>
    <property type="evidence" value="ECO:0007669"/>
    <property type="project" value="Ensembl"/>
</dbReference>
<dbReference type="InterPro" id="IPR051185">
    <property type="entry name" value="ASPM"/>
</dbReference>
<dbReference type="CDD" id="cd23767">
    <property type="entry name" value="IQCD"/>
    <property type="match status" value="1"/>
</dbReference>
<dbReference type="InterPro" id="IPR036872">
    <property type="entry name" value="CH_dom_sf"/>
</dbReference>
<keyword evidence="15" id="KW-1185">Reference proteome</keyword>
<dbReference type="CDD" id="cd21223">
    <property type="entry name" value="CH_ASPM_rpt1"/>
    <property type="match status" value="1"/>
</dbReference>
<name>F6VH23_MONDO</name>
<proteinExistence type="predicted"/>
<dbReference type="GO" id="GO:0005634">
    <property type="term" value="C:nucleus"/>
    <property type="evidence" value="ECO:0007669"/>
    <property type="project" value="UniProtKB-SubCell"/>
</dbReference>
<dbReference type="OMA" id="QSHWRAT"/>
<keyword evidence="7" id="KW-0498">Mitosis</keyword>
<dbReference type="GO" id="GO:0007051">
    <property type="term" value="P:spindle organization"/>
    <property type="evidence" value="ECO:0007669"/>
    <property type="project" value="Ensembl"/>
</dbReference>
<keyword evidence="9" id="KW-0175">Coiled coil</keyword>
<keyword evidence="6" id="KW-0677">Repeat</keyword>
<dbReference type="FunFam" id="1.20.5.190:FF:000059">
    <property type="entry name" value="Abnormal spindle-like microcephaly-associated protein homolog"/>
    <property type="match status" value="1"/>
</dbReference>
<dbReference type="GO" id="GO:0005516">
    <property type="term" value="F:calmodulin binding"/>
    <property type="evidence" value="ECO:0007669"/>
    <property type="project" value="UniProtKB-KW"/>
</dbReference>
<dbReference type="Pfam" id="PF15780">
    <property type="entry name" value="ASH"/>
    <property type="match status" value="1"/>
</dbReference>
<keyword evidence="5" id="KW-0132">Cell division</keyword>
<dbReference type="STRING" id="13616.ENSMODP00000015855"/>
<organism evidence="14 15">
    <name type="scientific">Monodelphis domestica</name>
    <name type="common">Gray short-tailed opossum</name>
    <dbReference type="NCBI Taxonomy" id="13616"/>
    <lineage>
        <taxon>Eukaryota</taxon>
        <taxon>Metazoa</taxon>
        <taxon>Chordata</taxon>
        <taxon>Craniata</taxon>
        <taxon>Vertebrata</taxon>
        <taxon>Euteleostomi</taxon>
        <taxon>Mammalia</taxon>
        <taxon>Metatheria</taxon>
        <taxon>Didelphimorphia</taxon>
        <taxon>Didelphidae</taxon>
        <taxon>Monodelphis</taxon>
    </lineage>
</organism>
<dbReference type="InterPro" id="IPR013783">
    <property type="entry name" value="Ig-like_fold"/>
</dbReference>
<dbReference type="FunFam" id="1.20.5.190:FF:000008">
    <property type="entry name" value="Abnormal spindle-like microcephaly-associated protein homolog"/>
    <property type="match status" value="4"/>
</dbReference>
<keyword evidence="11" id="KW-0131">Cell cycle</keyword>
<dbReference type="FunFam" id="2.60.40.10:FF:001429">
    <property type="entry name" value="Abnormal spindle-like microcephaly-associated protein homolog"/>
    <property type="match status" value="1"/>
</dbReference>
<dbReference type="FunFam" id="1.20.5.190:FF:000009">
    <property type="entry name" value="Abnormal spindle-like microcephaly-associated protein homolog"/>
    <property type="match status" value="1"/>
</dbReference>
<dbReference type="PANTHER" id="PTHR22706">
    <property type="entry name" value="ASSEMBLY FACTOR FOR SPINDLE MICROTUBULES"/>
    <property type="match status" value="1"/>
</dbReference>
<dbReference type="PROSITE" id="PS50096">
    <property type="entry name" value="IQ"/>
    <property type="match status" value="30"/>
</dbReference>
<dbReference type="InterPro" id="IPR016024">
    <property type="entry name" value="ARM-type_fold"/>
</dbReference>
<dbReference type="GeneTree" id="ENSGT00560000077332"/>
<dbReference type="InParanoid" id="F6VH23"/>
<feature type="domain" description="Calponin-homology (CH)" evidence="13">
    <location>
        <begin position="1123"/>
        <end position="1273"/>
    </location>
</feature>
<reference evidence="14" key="3">
    <citation type="submission" date="2025-09" db="UniProtKB">
        <authorList>
            <consortium name="Ensembl"/>
        </authorList>
    </citation>
    <scope>IDENTIFICATION</scope>
</reference>
<dbReference type="Gene3D" id="1.10.418.10">
    <property type="entry name" value="Calponin-like domain"/>
    <property type="match status" value="2"/>
</dbReference>
<dbReference type="Pfam" id="PF00612">
    <property type="entry name" value="IQ"/>
    <property type="match status" value="27"/>
</dbReference>
<dbReference type="GO" id="GO:0051301">
    <property type="term" value="P:cell division"/>
    <property type="evidence" value="ECO:0007669"/>
    <property type="project" value="UniProtKB-KW"/>
</dbReference>
<feature type="region of interest" description="Disordered" evidence="12">
    <location>
        <begin position="1"/>
        <end position="35"/>
    </location>
</feature>
<dbReference type="FunFam" id="1.10.418.10:FF:000051">
    <property type="entry name" value="Abnormal spindle-like microcephaly-associated protein homolog"/>
    <property type="match status" value="1"/>
</dbReference>
<dbReference type="HOGENOM" id="CLU_000237_0_0_1"/>
<evidence type="ECO:0000256" key="3">
    <source>
        <dbReference type="ARBA" id="ARBA00022490"/>
    </source>
</evidence>
<dbReference type="OrthoDB" id="2148418at2759"/>
<dbReference type="CDD" id="cd21224">
    <property type="entry name" value="CH_ASPM_rpt2"/>
    <property type="match status" value="1"/>
</dbReference>
<dbReference type="Gene3D" id="2.60.40.10">
    <property type="entry name" value="Immunoglobulins"/>
    <property type="match status" value="1"/>
</dbReference>